<dbReference type="AlphaFoldDB" id="A0A1X1U488"/>
<keyword evidence="2" id="KW-1133">Transmembrane helix</keyword>
<keyword evidence="4" id="KW-1185">Reference proteome</keyword>
<evidence type="ECO:0000313" key="4">
    <source>
        <dbReference type="Proteomes" id="UP000193010"/>
    </source>
</evidence>
<feature type="region of interest" description="Disordered" evidence="1">
    <location>
        <begin position="70"/>
        <end position="89"/>
    </location>
</feature>
<evidence type="ECO:0000313" key="3">
    <source>
        <dbReference type="EMBL" id="ORV51664.1"/>
    </source>
</evidence>
<comment type="caution">
    <text evidence="3">The sequence shown here is derived from an EMBL/GenBank/DDBJ whole genome shotgun (WGS) entry which is preliminary data.</text>
</comment>
<keyword evidence="2" id="KW-0812">Transmembrane</keyword>
<feature type="transmembrane region" description="Helical" evidence="2">
    <location>
        <begin position="41"/>
        <end position="59"/>
    </location>
</feature>
<dbReference type="EMBL" id="LQOV01000017">
    <property type="protein sequence ID" value="ORV51664.1"/>
    <property type="molecule type" value="Genomic_DNA"/>
</dbReference>
<name>A0A1X1U488_MYCFL</name>
<evidence type="ECO:0000256" key="2">
    <source>
        <dbReference type="SAM" id="Phobius"/>
    </source>
</evidence>
<feature type="transmembrane region" description="Helical" evidence="2">
    <location>
        <begin position="12"/>
        <end position="35"/>
    </location>
</feature>
<protein>
    <submittedName>
        <fullName evidence="3">Uncharacterized protein</fullName>
    </submittedName>
</protein>
<reference evidence="3 4" key="1">
    <citation type="submission" date="2016-01" db="EMBL/GenBank/DDBJ databases">
        <title>The new phylogeny of the genus Mycobacterium.</title>
        <authorList>
            <person name="Tarcisio F."/>
            <person name="Conor M."/>
            <person name="Antonella G."/>
            <person name="Elisabetta G."/>
            <person name="Giulia F.S."/>
            <person name="Sara T."/>
            <person name="Anna F."/>
            <person name="Clotilde B."/>
            <person name="Roberto B."/>
            <person name="Veronica D.S."/>
            <person name="Fabio R."/>
            <person name="Monica P."/>
            <person name="Olivier J."/>
            <person name="Enrico T."/>
            <person name="Nicola S."/>
        </authorList>
    </citation>
    <scope>NUCLEOTIDE SEQUENCE [LARGE SCALE GENOMIC DNA]</scope>
    <source>
        <strain evidence="3 4">DSM 44852</strain>
    </source>
</reference>
<organism evidence="3 4">
    <name type="scientific">Mycobacterium florentinum</name>
    <dbReference type="NCBI Taxonomy" id="292462"/>
    <lineage>
        <taxon>Bacteria</taxon>
        <taxon>Bacillati</taxon>
        <taxon>Actinomycetota</taxon>
        <taxon>Actinomycetes</taxon>
        <taxon>Mycobacteriales</taxon>
        <taxon>Mycobacteriaceae</taxon>
        <taxon>Mycobacterium</taxon>
        <taxon>Mycobacterium simiae complex</taxon>
    </lineage>
</organism>
<gene>
    <name evidence="3" type="ORF">AWC05_26140</name>
</gene>
<evidence type="ECO:0000256" key="1">
    <source>
        <dbReference type="SAM" id="MobiDB-lite"/>
    </source>
</evidence>
<sequence>MNENSTQYGTIQLLSMVAGALVAPAITPALTWTTIATNLPLALVIVQLVAMALISNLLLHKLFRFHELNDGDRDDQATSNPCSGEPPNG</sequence>
<dbReference type="STRING" id="292462.AWC05_26140"/>
<proteinExistence type="predicted"/>
<dbReference type="OrthoDB" id="4748060at2"/>
<dbReference type="Proteomes" id="UP000193010">
    <property type="component" value="Unassembled WGS sequence"/>
</dbReference>
<accession>A0A1X1U488</accession>
<keyword evidence="2" id="KW-0472">Membrane</keyword>
<dbReference type="RefSeq" id="WP_085223206.1">
    <property type="nucleotide sequence ID" value="NZ_AP022576.1"/>
</dbReference>